<feature type="transmembrane region" description="Helical" evidence="1">
    <location>
        <begin position="252"/>
        <end position="272"/>
    </location>
</feature>
<dbReference type="Pfam" id="PF19590">
    <property type="entry name" value="TrbL_3"/>
    <property type="match status" value="1"/>
</dbReference>
<sequence>MTGVANVASGWLDDKVEKLVNWFIHILASVMNAIATLEVFFIVAFAHPALFKFATAPFVHTGWYVSLQLANLLLVLGLIYLANKFILGQEKFGDYSKLIKYITYAVFINFSLSIASFFIGISNYLTLAFLNLGGASTDTHISSTPPTVWDIAVNFGNRLAGVFESLASLNDAGNASAISSIANGLVLVLFSIMLVIILGAIAFGFIRRVITLWFLMMIMPLAYVLDIVGVNIGGKIGAGASKLWQDSFMKQLTFGPIMAFGLWFVLLIMARVGEAYTNIETGGEFTDTFQSIQHIIQPIVFIVILVFAFTQASSIAGGAGKGFDKAMGWAQNLPQKAGEKIGKWTKEGAQYMGAQAGKKITGTKAGESFIAANAGKRGLGGKLAGAFQKWGDSSSKILSGRADQYTGAVNSMSKEKLLDAANDTARTEPFRAAAFARLQEKHSDFLAYQPGVDEAKIKNMEKLAKKYGKKFEADDVFKYRPSLLGAGNEAKQRDLIQSLSTRDLGKVQTSELLTLGLNKNLSANQVAHLLSTKETSAEYTAAQQQQLIGALQTHNGPAITDLGVGQAVDILIKLQSNPSKILFMNALKACKDPESRTKISKNAAAAAIIAFHYPGGIPAFIT</sequence>
<reference evidence="2 3" key="1">
    <citation type="submission" date="2017-09" db="EMBL/GenBank/DDBJ databases">
        <title>Depth-based differentiation of microbial function through sediment-hosted aquifers and enrichment of novel symbionts in the deep terrestrial subsurface.</title>
        <authorList>
            <person name="Probst A.J."/>
            <person name="Ladd B."/>
            <person name="Jarett J.K."/>
            <person name="Geller-Mcgrath D.E."/>
            <person name="Sieber C.M."/>
            <person name="Emerson J.B."/>
            <person name="Anantharaman K."/>
            <person name="Thomas B.C."/>
            <person name="Malmstrom R."/>
            <person name="Stieglmeier M."/>
            <person name="Klingl A."/>
            <person name="Woyke T."/>
            <person name="Ryan C.M."/>
            <person name="Banfield J.F."/>
        </authorList>
    </citation>
    <scope>NUCLEOTIDE SEQUENCE [LARGE SCALE GENOMIC DNA]</scope>
    <source>
        <strain evidence="2">CG11_big_fil_rev_8_21_14_0_20_43_10</strain>
    </source>
</reference>
<protein>
    <submittedName>
        <fullName evidence="2">Uncharacterized protein</fullName>
    </submittedName>
</protein>
<keyword evidence="1" id="KW-0472">Membrane</keyword>
<name>A0A2H0PZ31_9BACT</name>
<evidence type="ECO:0000313" key="3">
    <source>
        <dbReference type="Proteomes" id="UP000236846"/>
    </source>
</evidence>
<proteinExistence type="predicted"/>
<comment type="caution">
    <text evidence="2">The sequence shown here is derived from an EMBL/GenBank/DDBJ whole genome shotgun (WGS) entry which is preliminary data.</text>
</comment>
<feature type="transmembrane region" description="Helical" evidence="1">
    <location>
        <begin position="292"/>
        <end position="310"/>
    </location>
</feature>
<dbReference type="EMBL" id="PCXE01000007">
    <property type="protein sequence ID" value="PIR26964.1"/>
    <property type="molecule type" value="Genomic_DNA"/>
</dbReference>
<keyword evidence="1" id="KW-0812">Transmembrane</keyword>
<feature type="transmembrane region" description="Helical" evidence="1">
    <location>
        <begin position="212"/>
        <end position="232"/>
    </location>
</feature>
<dbReference type="Proteomes" id="UP000236846">
    <property type="component" value="Unassembled WGS sequence"/>
</dbReference>
<dbReference type="AlphaFoldDB" id="A0A2H0PZ31"/>
<evidence type="ECO:0000313" key="2">
    <source>
        <dbReference type="EMBL" id="PIR26964.1"/>
    </source>
</evidence>
<evidence type="ECO:0000256" key="1">
    <source>
        <dbReference type="SAM" id="Phobius"/>
    </source>
</evidence>
<feature type="transmembrane region" description="Helical" evidence="1">
    <location>
        <begin position="22"/>
        <end position="46"/>
    </location>
</feature>
<gene>
    <name evidence="2" type="ORF">COV41_00190</name>
</gene>
<feature type="transmembrane region" description="Helical" evidence="1">
    <location>
        <begin position="101"/>
        <end position="121"/>
    </location>
</feature>
<feature type="transmembrane region" description="Helical" evidence="1">
    <location>
        <begin position="58"/>
        <end position="81"/>
    </location>
</feature>
<feature type="transmembrane region" description="Helical" evidence="1">
    <location>
        <begin position="185"/>
        <end position="206"/>
    </location>
</feature>
<organism evidence="2 3">
    <name type="scientific">Candidatus Brennerbacteria bacterium CG11_big_fil_rev_8_21_14_0_20_43_10</name>
    <dbReference type="NCBI Taxonomy" id="1974523"/>
    <lineage>
        <taxon>Bacteria</taxon>
        <taxon>Candidatus Brenneribacteriota</taxon>
    </lineage>
</organism>
<dbReference type="InterPro" id="IPR045782">
    <property type="entry name" value="TrbL_3"/>
</dbReference>
<accession>A0A2H0PZ31</accession>
<keyword evidence="1" id="KW-1133">Transmembrane helix</keyword>